<sequence length="152" mass="16932">MGQTTEEKFNALKNQTGQVDGKKVAEVFDEAKPVTPDELTGSWVGGSFDTGHPAHKKLGEVKWAGKDFRSAEDVDPMVVYGENGERVWAENYGRARLREIKFRGVVSTAMVYDNLPIIDSFRHVKDGVVIGAMDSKLLPKKAGTYYFYLSKL</sequence>
<dbReference type="InterPro" id="IPR025568">
    <property type="entry name" value="DUF4334"/>
</dbReference>
<dbReference type="Pfam" id="PF14232">
    <property type="entry name" value="DUF4334"/>
    <property type="match status" value="1"/>
</dbReference>
<evidence type="ECO:0000259" key="1">
    <source>
        <dbReference type="Pfam" id="PF14231"/>
    </source>
</evidence>
<dbReference type="AlphaFoldDB" id="A0A0B7KH21"/>
<feature type="domain" description="GXWXG" evidence="1">
    <location>
        <begin position="26"/>
        <end position="84"/>
    </location>
</feature>
<evidence type="ECO:0000259" key="2">
    <source>
        <dbReference type="Pfam" id="PF14232"/>
    </source>
</evidence>
<evidence type="ECO:0008006" key="4">
    <source>
        <dbReference type="Google" id="ProtNLM"/>
    </source>
</evidence>
<gene>
    <name evidence="3" type="ORF">BN869_000012487_1</name>
</gene>
<protein>
    <recommendedName>
        <fullName evidence="4">GXWXG domain-containing protein</fullName>
    </recommendedName>
</protein>
<dbReference type="Pfam" id="PF14231">
    <property type="entry name" value="GXWXG"/>
    <property type="match status" value="1"/>
</dbReference>
<dbReference type="InterPro" id="IPR025951">
    <property type="entry name" value="GXWXG_dom"/>
</dbReference>
<feature type="domain" description="DUF4334" evidence="2">
    <location>
        <begin position="93"/>
        <end position="150"/>
    </location>
</feature>
<accession>A0A0B7KH21</accession>
<evidence type="ECO:0000313" key="3">
    <source>
        <dbReference type="EMBL" id="CEO56429.1"/>
    </source>
</evidence>
<organism evidence="3">
    <name type="scientific">Bionectria ochroleuca</name>
    <name type="common">Gliocladium roseum</name>
    <dbReference type="NCBI Taxonomy" id="29856"/>
    <lineage>
        <taxon>Eukaryota</taxon>
        <taxon>Fungi</taxon>
        <taxon>Dikarya</taxon>
        <taxon>Ascomycota</taxon>
        <taxon>Pezizomycotina</taxon>
        <taxon>Sordariomycetes</taxon>
        <taxon>Hypocreomycetidae</taxon>
        <taxon>Hypocreales</taxon>
        <taxon>Bionectriaceae</taxon>
        <taxon>Clonostachys</taxon>
    </lineage>
</organism>
<dbReference type="EMBL" id="CDPU01000066">
    <property type="protein sequence ID" value="CEO56429.1"/>
    <property type="molecule type" value="Genomic_DNA"/>
</dbReference>
<proteinExistence type="predicted"/>
<dbReference type="Gene3D" id="2.40.128.580">
    <property type="entry name" value="GXWXG domain"/>
    <property type="match status" value="1"/>
</dbReference>
<name>A0A0B7KH21_BIOOC</name>
<reference evidence="3" key="1">
    <citation type="submission" date="2015-01" db="EMBL/GenBank/DDBJ databases">
        <authorList>
            <person name="Durling Mikael"/>
        </authorList>
    </citation>
    <scope>NUCLEOTIDE SEQUENCE</scope>
</reference>